<keyword evidence="3" id="KW-0010">Activator</keyword>
<dbReference type="PANTHER" id="PTHR24567:SF74">
    <property type="entry name" value="HTH-TYPE TRANSCRIPTIONAL REGULATOR ARCR"/>
    <property type="match status" value="1"/>
</dbReference>
<dbReference type="GO" id="GO:0003677">
    <property type="term" value="F:DNA binding"/>
    <property type="evidence" value="ECO:0007669"/>
    <property type="project" value="UniProtKB-KW"/>
</dbReference>
<evidence type="ECO:0000259" key="6">
    <source>
        <dbReference type="PROSITE" id="PS51063"/>
    </source>
</evidence>
<evidence type="ECO:0000259" key="5">
    <source>
        <dbReference type="PROSITE" id="PS50042"/>
    </source>
</evidence>
<dbReference type="Gene3D" id="1.10.10.10">
    <property type="entry name" value="Winged helix-like DNA-binding domain superfamily/Winged helix DNA-binding domain"/>
    <property type="match status" value="1"/>
</dbReference>
<keyword evidence="8" id="KW-1185">Reference proteome</keyword>
<dbReference type="GO" id="GO:0005829">
    <property type="term" value="C:cytosol"/>
    <property type="evidence" value="ECO:0007669"/>
    <property type="project" value="TreeGrafter"/>
</dbReference>
<dbReference type="CDD" id="cd00038">
    <property type="entry name" value="CAP_ED"/>
    <property type="match status" value="1"/>
</dbReference>
<evidence type="ECO:0000256" key="4">
    <source>
        <dbReference type="ARBA" id="ARBA00023163"/>
    </source>
</evidence>
<dbReference type="PROSITE" id="PS51063">
    <property type="entry name" value="HTH_CRP_2"/>
    <property type="match status" value="1"/>
</dbReference>
<dbReference type="InterPro" id="IPR018490">
    <property type="entry name" value="cNMP-bd_dom_sf"/>
</dbReference>
<gene>
    <name evidence="7" type="ORF">D1B31_06180</name>
</gene>
<organism evidence="7 8">
    <name type="scientific">Neobacillus notoginsengisoli</name>
    <dbReference type="NCBI Taxonomy" id="1578198"/>
    <lineage>
        <taxon>Bacteria</taxon>
        <taxon>Bacillati</taxon>
        <taxon>Bacillota</taxon>
        <taxon>Bacilli</taxon>
        <taxon>Bacillales</taxon>
        <taxon>Bacillaceae</taxon>
        <taxon>Neobacillus</taxon>
    </lineage>
</organism>
<dbReference type="InterPro" id="IPR000595">
    <property type="entry name" value="cNMP-bd_dom"/>
</dbReference>
<protein>
    <submittedName>
        <fullName evidence="7">Crp/Fnr family transcriptional regulator</fullName>
    </submittedName>
</protein>
<evidence type="ECO:0000256" key="1">
    <source>
        <dbReference type="ARBA" id="ARBA00023015"/>
    </source>
</evidence>
<keyword evidence="1" id="KW-0805">Transcription regulation</keyword>
<dbReference type="AlphaFoldDB" id="A0A417YXB6"/>
<dbReference type="SUPFAM" id="SSF51206">
    <property type="entry name" value="cAMP-binding domain-like"/>
    <property type="match status" value="1"/>
</dbReference>
<dbReference type="Pfam" id="PF13545">
    <property type="entry name" value="HTH_Crp_2"/>
    <property type="match status" value="1"/>
</dbReference>
<dbReference type="RefSeq" id="WP_118919869.1">
    <property type="nucleotide sequence ID" value="NZ_QWEG01000003.1"/>
</dbReference>
<dbReference type="InterPro" id="IPR050397">
    <property type="entry name" value="Env_Response_Regulators"/>
</dbReference>
<evidence type="ECO:0000313" key="7">
    <source>
        <dbReference type="EMBL" id="RHW42214.1"/>
    </source>
</evidence>
<dbReference type="SMART" id="SM00419">
    <property type="entry name" value="HTH_CRP"/>
    <property type="match status" value="1"/>
</dbReference>
<comment type="caution">
    <text evidence="7">The sequence shown here is derived from an EMBL/GenBank/DDBJ whole genome shotgun (WGS) entry which is preliminary data.</text>
</comment>
<name>A0A417YXB6_9BACI</name>
<evidence type="ECO:0000313" key="8">
    <source>
        <dbReference type="Proteomes" id="UP000284416"/>
    </source>
</evidence>
<feature type="domain" description="Cyclic nucleotide-binding" evidence="5">
    <location>
        <begin position="13"/>
        <end position="101"/>
    </location>
</feature>
<keyword evidence="4" id="KW-0804">Transcription</keyword>
<dbReference type="InterPro" id="IPR014710">
    <property type="entry name" value="RmlC-like_jellyroll"/>
</dbReference>
<dbReference type="PRINTS" id="PR00034">
    <property type="entry name" value="HTHCRP"/>
</dbReference>
<dbReference type="GO" id="GO:0003700">
    <property type="term" value="F:DNA-binding transcription factor activity"/>
    <property type="evidence" value="ECO:0007669"/>
    <property type="project" value="TreeGrafter"/>
</dbReference>
<dbReference type="Gene3D" id="2.60.120.10">
    <property type="entry name" value="Jelly Rolls"/>
    <property type="match status" value="1"/>
</dbReference>
<dbReference type="InterPro" id="IPR036388">
    <property type="entry name" value="WH-like_DNA-bd_sf"/>
</dbReference>
<dbReference type="InterPro" id="IPR012318">
    <property type="entry name" value="HTH_CRP"/>
</dbReference>
<dbReference type="SUPFAM" id="SSF46785">
    <property type="entry name" value="Winged helix' DNA-binding domain"/>
    <property type="match status" value="1"/>
</dbReference>
<sequence>MNDFSKSPALSYELNELLKSANRRFHCPKGTYVFREGQDAAEVYIILSGKVQVSKMNSEGQELLLRLCCHNDIVGELTLFTVNPKYIFSARAVEDTEIAALGIPDLEKAFFQNSQLAYEFLKWMNDHMRKTMTKFKDLVLYGKKGALYSTLIRLSNSYGIPKEDGIYITVPVTTQDLANFCGTAREIISRMLGDLKREKVISVKAKKITIHNLEFLKTENNCENCPIEYCNVD</sequence>
<keyword evidence="2" id="KW-0238">DNA-binding</keyword>
<dbReference type="PANTHER" id="PTHR24567">
    <property type="entry name" value="CRP FAMILY TRANSCRIPTIONAL REGULATORY PROTEIN"/>
    <property type="match status" value="1"/>
</dbReference>
<dbReference type="OrthoDB" id="9810708at2"/>
<evidence type="ECO:0000256" key="3">
    <source>
        <dbReference type="ARBA" id="ARBA00023159"/>
    </source>
</evidence>
<proteinExistence type="predicted"/>
<dbReference type="Proteomes" id="UP000284416">
    <property type="component" value="Unassembled WGS sequence"/>
</dbReference>
<feature type="domain" description="HTH crp-type" evidence="6">
    <location>
        <begin position="141"/>
        <end position="214"/>
    </location>
</feature>
<dbReference type="CDD" id="cd00092">
    <property type="entry name" value="HTH_CRP"/>
    <property type="match status" value="1"/>
</dbReference>
<reference evidence="7 8" key="1">
    <citation type="journal article" date="2017" name="Int. J. Syst. Evol. Microbiol.">
        <title>Bacillus notoginsengisoli sp. nov., a novel bacterium isolated from the rhizosphere of Panax notoginseng.</title>
        <authorList>
            <person name="Zhang M.Y."/>
            <person name="Cheng J."/>
            <person name="Cai Y."/>
            <person name="Zhang T.Y."/>
            <person name="Wu Y.Y."/>
            <person name="Manikprabhu D."/>
            <person name="Li W.J."/>
            <person name="Zhang Y.X."/>
        </authorList>
    </citation>
    <scope>NUCLEOTIDE SEQUENCE [LARGE SCALE GENOMIC DNA]</scope>
    <source>
        <strain evidence="7 8">JCM 30743</strain>
    </source>
</reference>
<evidence type="ECO:0000256" key="2">
    <source>
        <dbReference type="ARBA" id="ARBA00023125"/>
    </source>
</evidence>
<dbReference type="PROSITE" id="PS50042">
    <property type="entry name" value="CNMP_BINDING_3"/>
    <property type="match status" value="1"/>
</dbReference>
<accession>A0A417YXB6</accession>
<dbReference type="EMBL" id="QWEG01000003">
    <property type="protein sequence ID" value="RHW42214.1"/>
    <property type="molecule type" value="Genomic_DNA"/>
</dbReference>
<dbReference type="Pfam" id="PF00027">
    <property type="entry name" value="cNMP_binding"/>
    <property type="match status" value="1"/>
</dbReference>
<dbReference type="InterPro" id="IPR036390">
    <property type="entry name" value="WH_DNA-bd_sf"/>
</dbReference>
<dbReference type="SMART" id="SM00100">
    <property type="entry name" value="cNMP"/>
    <property type="match status" value="1"/>
</dbReference>